<evidence type="ECO:0000313" key="1">
    <source>
        <dbReference type="EMBL" id="KAJ0094603.1"/>
    </source>
</evidence>
<protein>
    <submittedName>
        <fullName evidence="1">Uncharacterized protein</fullName>
    </submittedName>
</protein>
<sequence length="342" mass="37959">MERWTKNCNGYICDYQDKNYIHHPVSKFDTLVGIAIKYGVEVADIKKINGLSTDLQMFGLNSLQIPLPGKHPPSSPLSNGRENPRRISCDQTSQQQAQLDPFDSFQSLRLKLSPERKVTPAMSSLQGYYGLKPTVQRPISEGFEMMVYKNGEARNFQDCHLLKSFPTSNSPLDNNRRSKSYVNLADPDEMDDYINVADVRKSEPDKRNKKLVRRRQKSEVNFASHTPEMVLKEEDSSADGIPAITGKSLAPRPKSVNRAALVAEAAKTGLSPVPFTLGDCLPGDQLSGVRKSSSTSNLQDQTSIWPTSKWDLQALSTVAIAKPILDGLPNPISGRRNKTALD</sequence>
<comment type="caution">
    <text evidence="1">The sequence shown here is derived from an EMBL/GenBank/DDBJ whole genome shotgun (WGS) entry which is preliminary data.</text>
</comment>
<organism evidence="1 2">
    <name type="scientific">Pistacia atlantica</name>
    <dbReference type="NCBI Taxonomy" id="434234"/>
    <lineage>
        <taxon>Eukaryota</taxon>
        <taxon>Viridiplantae</taxon>
        <taxon>Streptophyta</taxon>
        <taxon>Embryophyta</taxon>
        <taxon>Tracheophyta</taxon>
        <taxon>Spermatophyta</taxon>
        <taxon>Magnoliopsida</taxon>
        <taxon>eudicotyledons</taxon>
        <taxon>Gunneridae</taxon>
        <taxon>Pentapetalae</taxon>
        <taxon>rosids</taxon>
        <taxon>malvids</taxon>
        <taxon>Sapindales</taxon>
        <taxon>Anacardiaceae</taxon>
        <taxon>Pistacia</taxon>
    </lineage>
</organism>
<name>A0ACC1B6M6_9ROSI</name>
<evidence type="ECO:0000313" key="2">
    <source>
        <dbReference type="Proteomes" id="UP001164250"/>
    </source>
</evidence>
<proteinExistence type="predicted"/>
<reference evidence="2" key="1">
    <citation type="journal article" date="2023" name="G3 (Bethesda)">
        <title>Genome assembly and association tests identify interacting loci associated with vigor, precocity, and sex in interspecific pistachio rootstocks.</title>
        <authorList>
            <person name="Palmer W."/>
            <person name="Jacygrad E."/>
            <person name="Sagayaradj S."/>
            <person name="Cavanaugh K."/>
            <person name="Han R."/>
            <person name="Bertier L."/>
            <person name="Beede B."/>
            <person name="Kafkas S."/>
            <person name="Golino D."/>
            <person name="Preece J."/>
            <person name="Michelmore R."/>
        </authorList>
    </citation>
    <scope>NUCLEOTIDE SEQUENCE [LARGE SCALE GENOMIC DNA]</scope>
</reference>
<accession>A0ACC1B6M6</accession>
<gene>
    <name evidence="1" type="ORF">Patl1_16370</name>
</gene>
<dbReference type="Proteomes" id="UP001164250">
    <property type="component" value="Chromosome 6"/>
</dbReference>
<dbReference type="EMBL" id="CM047902">
    <property type="protein sequence ID" value="KAJ0094603.1"/>
    <property type="molecule type" value="Genomic_DNA"/>
</dbReference>
<keyword evidence="2" id="KW-1185">Reference proteome</keyword>